<sequence length="168" mass="17929">MTPRLVVFAGLPGVGKSTLAARVGTALAAPVLTVDHVDRVLRAHEVVETAPGVTAYDVVAALAEAQLAMGLTVVVDAVNAVAAARATWPALCERRGAALRVVEVWCGDMTEHRRRVETRHAAAPDGNPTWEQTVLRMAEYEPYIGRRLVVDTSIAGDPLPGTLSWIED</sequence>
<keyword evidence="2" id="KW-1185">Reference proteome</keyword>
<evidence type="ECO:0000313" key="2">
    <source>
        <dbReference type="Proteomes" id="UP000199632"/>
    </source>
</evidence>
<proteinExistence type="predicted"/>
<dbReference type="InterPro" id="IPR027417">
    <property type="entry name" value="P-loop_NTPase"/>
</dbReference>
<name>A0A1H3P1M7_9ACTN</name>
<dbReference type="Pfam" id="PF13671">
    <property type="entry name" value="AAA_33"/>
    <property type="match status" value="1"/>
</dbReference>
<dbReference type="AlphaFoldDB" id="A0A1H3P1M7"/>
<dbReference type="PANTHER" id="PTHR37807:SF3">
    <property type="entry name" value="OS07G0160300 PROTEIN"/>
    <property type="match status" value="1"/>
</dbReference>
<dbReference type="CDD" id="cd01983">
    <property type="entry name" value="SIMIBI"/>
    <property type="match status" value="1"/>
</dbReference>
<dbReference type="STRING" id="137265.SAMN05421684_2509"/>
<organism evidence="1 2">
    <name type="scientific">Asanoa ishikariensis</name>
    <dbReference type="NCBI Taxonomy" id="137265"/>
    <lineage>
        <taxon>Bacteria</taxon>
        <taxon>Bacillati</taxon>
        <taxon>Actinomycetota</taxon>
        <taxon>Actinomycetes</taxon>
        <taxon>Micromonosporales</taxon>
        <taxon>Micromonosporaceae</taxon>
        <taxon>Asanoa</taxon>
    </lineage>
</organism>
<evidence type="ECO:0000313" key="1">
    <source>
        <dbReference type="EMBL" id="SDY94988.1"/>
    </source>
</evidence>
<dbReference type="GO" id="GO:0016301">
    <property type="term" value="F:kinase activity"/>
    <property type="evidence" value="ECO:0007669"/>
    <property type="project" value="UniProtKB-KW"/>
</dbReference>
<dbReference type="Proteomes" id="UP000199632">
    <property type="component" value="Unassembled WGS sequence"/>
</dbReference>
<keyword evidence="1" id="KW-0808">Transferase</keyword>
<protein>
    <submittedName>
        <fullName evidence="1">Predicted kinase</fullName>
    </submittedName>
</protein>
<dbReference type="RefSeq" id="WP_090790321.1">
    <property type="nucleotide sequence ID" value="NZ_BOND01000025.1"/>
</dbReference>
<keyword evidence="1" id="KW-0418">Kinase</keyword>
<dbReference type="PANTHER" id="PTHR37807">
    <property type="entry name" value="OS07G0160300 PROTEIN"/>
    <property type="match status" value="1"/>
</dbReference>
<dbReference type="SUPFAM" id="SSF52540">
    <property type="entry name" value="P-loop containing nucleoside triphosphate hydrolases"/>
    <property type="match status" value="1"/>
</dbReference>
<reference evidence="2" key="1">
    <citation type="submission" date="2016-10" db="EMBL/GenBank/DDBJ databases">
        <authorList>
            <person name="Varghese N."/>
            <person name="Submissions S."/>
        </authorList>
    </citation>
    <scope>NUCLEOTIDE SEQUENCE [LARGE SCALE GENOMIC DNA]</scope>
    <source>
        <strain evidence="2">DSM 44718</strain>
    </source>
</reference>
<dbReference type="Gene3D" id="3.40.50.300">
    <property type="entry name" value="P-loop containing nucleotide triphosphate hydrolases"/>
    <property type="match status" value="1"/>
</dbReference>
<dbReference type="EMBL" id="FNQB01000001">
    <property type="protein sequence ID" value="SDY94988.1"/>
    <property type="molecule type" value="Genomic_DNA"/>
</dbReference>
<dbReference type="OrthoDB" id="3819922at2"/>
<accession>A0A1H3P1M7</accession>
<gene>
    <name evidence="1" type="ORF">SAMN05421684_2509</name>
</gene>